<gene>
    <name evidence="6" type="ORF">ACFQSB_03360</name>
</gene>
<evidence type="ECO:0000256" key="3">
    <source>
        <dbReference type="ARBA" id="ARBA00022801"/>
    </source>
</evidence>
<proteinExistence type="predicted"/>
<reference evidence="7" key="1">
    <citation type="journal article" date="2019" name="Int. J. Syst. Evol. Microbiol.">
        <title>The Global Catalogue of Microorganisms (GCM) 10K type strain sequencing project: providing services to taxonomists for standard genome sequencing and annotation.</title>
        <authorList>
            <consortium name="The Broad Institute Genomics Platform"/>
            <consortium name="The Broad Institute Genome Sequencing Center for Infectious Disease"/>
            <person name="Wu L."/>
            <person name="Ma J."/>
        </authorList>
    </citation>
    <scope>NUCLEOTIDE SEQUENCE [LARGE SCALE GENOMIC DNA]</scope>
    <source>
        <strain evidence="7">CECT 7649</strain>
    </source>
</reference>
<keyword evidence="1" id="KW-0540">Nuclease</keyword>
<dbReference type="Pfam" id="PF01850">
    <property type="entry name" value="PIN"/>
    <property type="match status" value="1"/>
</dbReference>
<keyword evidence="2" id="KW-0479">Metal-binding</keyword>
<comment type="caution">
    <text evidence="6">The sequence shown here is derived from an EMBL/GenBank/DDBJ whole genome shotgun (WGS) entry which is preliminary data.</text>
</comment>
<protein>
    <submittedName>
        <fullName evidence="6">Type II toxin-antitoxin system VapC family toxin</fullName>
    </submittedName>
</protein>
<sequence>MKELLIDSGPLIATYSPGDVHHVRCSRLLASWPGPVVVPEPVLVETCGFVRNNFRRGADYEAQLLDHMSSGSGPFKVVMTTHEDLLRVAQLVRQMANAPMGYVDAAVIAMAERLHITDVATVDTKLVGMSVSVSKIKPISWLLPDLS</sequence>
<dbReference type="Proteomes" id="UP001596496">
    <property type="component" value="Unassembled WGS sequence"/>
</dbReference>
<evidence type="ECO:0000313" key="7">
    <source>
        <dbReference type="Proteomes" id="UP001596496"/>
    </source>
</evidence>
<keyword evidence="4" id="KW-0460">Magnesium</keyword>
<dbReference type="RefSeq" id="WP_380824159.1">
    <property type="nucleotide sequence ID" value="NZ_JBHTCG010000002.1"/>
</dbReference>
<dbReference type="SUPFAM" id="SSF88723">
    <property type="entry name" value="PIN domain-like"/>
    <property type="match status" value="1"/>
</dbReference>
<dbReference type="Gene3D" id="3.40.50.1010">
    <property type="entry name" value="5'-nuclease"/>
    <property type="match status" value="1"/>
</dbReference>
<dbReference type="InterPro" id="IPR029060">
    <property type="entry name" value="PIN-like_dom_sf"/>
</dbReference>
<accession>A0ABW2NYB1</accession>
<dbReference type="InterPro" id="IPR002716">
    <property type="entry name" value="PIN_dom"/>
</dbReference>
<keyword evidence="7" id="KW-1185">Reference proteome</keyword>
<evidence type="ECO:0000313" key="6">
    <source>
        <dbReference type="EMBL" id="MFC7381231.1"/>
    </source>
</evidence>
<evidence type="ECO:0000256" key="4">
    <source>
        <dbReference type="ARBA" id="ARBA00022842"/>
    </source>
</evidence>
<name>A0ABW2NYB1_9ACTN</name>
<keyword evidence="3" id="KW-0378">Hydrolase</keyword>
<organism evidence="6 7">
    <name type="scientific">Sphaerisporangium rhizosphaerae</name>
    <dbReference type="NCBI Taxonomy" id="2269375"/>
    <lineage>
        <taxon>Bacteria</taxon>
        <taxon>Bacillati</taxon>
        <taxon>Actinomycetota</taxon>
        <taxon>Actinomycetes</taxon>
        <taxon>Streptosporangiales</taxon>
        <taxon>Streptosporangiaceae</taxon>
        <taxon>Sphaerisporangium</taxon>
    </lineage>
</organism>
<evidence type="ECO:0000256" key="1">
    <source>
        <dbReference type="ARBA" id="ARBA00022722"/>
    </source>
</evidence>
<feature type="domain" description="PIN" evidence="5">
    <location>
        <begin position="5"/>
        <end position="126"/>
    </location>
</feature>
<dbReference type="EMBL" id="JBHTCG010000002">
    <property type="protein sequence ID" value="MFC7381231.1"/>
    <property type="molecule type" value="Genomic_DNA"/>
</dbReference>
<evidence type="ECO:0000256" key="2">
    <source>
        <dbReference type="ARBA" id="ARBA00022723"/>
    </source>
</evidence>
<evidence type="ECO:0000259" key="5">
    <source>
        <dbReference type="Pfam" id="PF01850"/>
    </source>
</evidence>